<evidence type="ECO:0000256" key="1">
    <source>
        <dbReference type="ARBA" id="ARBA00004651"/>
    </source>
</evidence>
<evidence type="ECO:0000259" key="9">
    <source>
        <dbReference type="PROSITE" id="PS50928"/>
    </source>
</evidence>
<keyword evidence="13" id="KW-1185">Reference proteome</keyword>
<comment type="caution">
    <text evidence="11">The sequence shown here is derived from an EMBL/GenBank/DDBJ whole genome shotgun (WGS) entry which is preliminary data.</text>
</comment>
<dbReference type="PANTHER" id="PTHR43470:SF5">
    <property type="entry name" value="PHOSPHATE TRANSPORT SYSTEM PERMEASE PROTEIN PSTA"/>
    <property type="match status" value="1"/>
</dbReference>
<feature type="transmembrane region" description="Helical" evidence="8">
    <location>
        <begin position="261"/>
        <end position="283"/>
    </location>
</feature>
<dbReference type="InterPro" id="IPR005672">
    <property type="entry name" value="Phosphate_PstA"/>
</dbReference>
<feature type="domain" description="ABC transmembrane type-1" evidence="9">
    <location>
        <begin position="74"/>
        <end position="279"/>
    </location>
</feature>
<dbReference type="AlphaFoldDB" id="A0A268F1K0"/>
<dbReference type="EMBL" id="WOAA01000003">
    <property type="protein sequence ID" value="MUG65750.1"/>
    <property type="molecule type" value="Genomic_DNA"/>
</dbReference>
<dbReference type="RefSeq" id="WP_095263809.1">
    <property type="nucleotide sequence ID" value="NZ_NPBY01000013.1"/>
</dbReference>
<name>A0A268F1K0_9BACL</name>
<evidence type="ECO:0000313" key="12">
    <source>
        <dbReference type="Proteomes" id="UP000215596"/>
    </source>
</evidence>
<keyword evidence="5 8" id="KW-0812">Transmembrane</keyword>
<dbReference type="InterPro" id="IPR000515">
    <property type="entry name" value="MetI-like"/>
</dbReference>
<dbReference type="GO" id="GO:0035435">
    <property type="term" value="P:phosphate ion transmembrane transport"/>
    <property type="evidence" value="ECO:0007669"/>
    <property type="project" value="InterPro"/>
</dbReference>
<dbReference type="SUPFAM" id="SSF161098">
    <property type="entry name" value="MetI-like"/>
    <property type="match status" value="1"/>
</dbReference>
<feature type="transmembrane region" description="Helical" evidence="8">
    <location>
        <begin position="78"/>
        <end position="99"/>
    </location>
</feature>
<dbReference type="EMBL" id="NPBY01000013">
    <property type="protein sequence ID" value="PAD79213.1"/>
    <property type="molecule type" value="Genomic_DNA"/>
</dbReference>
<comment type="subcellular location">
    <subcellularLocation>
        <location evidence="1 8">Cell membrane</location>
        <topology evidence="1 8">Multi-pass membrane protein</topology>
    </subcellularLocation>
</comment>
<evidence type="ECO:0000313" key="10">
    <source>
        <dbReference type="EMBL" id="MUG65750.1"/>
    </source>
</evidence>
<dbReference type="OrthoDB" id="9807065at2"/>
<feature type="transmembrane region" description="Helical" evidence="8">
    <location>
        <begin position="111"/>
        <end position="135"/>
    </location>
</feature>
<keyword evidence="7 8" id="KW-0472">Membrane</keyword>
<dbReference type="Gene3D" id="1.10.3720.10">
    <property type="entry name" value="MetI-like"/>
    <property type="match status" value="1"/>
</dbReference>
<evidence type="ECO:0000256" key="3">
    <source>
        <dbReference type="ARBA" id="ARBA00022448"/>
    </source>
</evidence>
<protein>
    <recommendedName>
        <fullName evidence="8">Phosphate transport system permease protein PstA</fullName>
    </recommendedName>
</protein>
<evidence type="ECO:0000256" key="2">
    <source>
        <dbReference type="ARBA" id="ARBA00007069"/>
    </source>
</evidence>
<dbReference type="InterPro" id="IPR035906">
    <property type="entry name" value="MetI-like_sf"/>
</dbReference>
<dbReference type="PROSITE" id="PS50928">
    <property type="entry name" value="ABC_TM1"/>
    <property type="match status" value="1"/>
</dbReference>
<organism evidence="11 12">
    <name type="scientific">Paenibacillus campinasensis</name>
    <dbReference type="NCBI Taxonomy" id="66347"/>
    <lineage>
        <taxon>Bacteria</taxon>
        <taxon>Bacillati</taxon>
        <taxon>Bacillota</taxon>
        <taxon>Bacilli</taxon>
        <taxon>Bacillales</taxon>
        <taxon>Paenibacillaceae</taxon>
        <taxon>Paenibacillus</taxon>
    </lineage>
</organism>
<gene>
    <name evidence="11" type="primary">pstA</name>
    <name evidence="11" type="ORF">CHH67_04585</name>
    <name evidence="10" type="ORF">GNP94_06970</name>
</gene>
<dbReference type="GO" id="GO:0005315">
    <property type="term" value="F:phosphate transmembrane transporter activity"/>
    <property type="evidence" value="ECO:0007669"/>
    <property type="project" value="InterPro"/>
</dbReference>
<evidence type="ECO:0000256" key="6">
    <source>
        <dbReference type="ARBA" id="ARBA00022989"/>
    </source>
</evidence>
<proteinExistence type="inferred from homology"/>
<dbReference type="Pfam" id="PF00528">
    <property type="entry name" value="BPD_transp_1"/>
    <property type="match status" value="1"/>
</dbReference>
<feature type="transmembrane region" description="Helical" evidence="8">
    <location>
        <begin position="21"/>
        <end position="46"/>
    </location>
</feature>
<dbReference type="GO" id="GO:0005886">
    <property type="term" value="C:plasma membrane"/>
    <property type="evidence" value="ECO:0007669"/>
    <property type="project" value="UniProtKB-SubCell"/>
</dbReference>
<keyword evidence="4 8" id="KW-1003">Cell membrane</keyword>
<sequence length="291" mass="31722">MEQLNLGDSKGITRRRRSDQALHLLFLACTSVGIIVLMALLVTIIMDGVHRLSPDLFTNYPSRSADRAGMKSPIVGTIYLLLLMTPISFILGVGAAIFLEEYAGRGRWIRLIQLNISTLAGVPSIIYGILGLAIFVRGMGLGRSLLSGVLTMTLLVLPIIIVASQEAIRAVPKNRRDASFALGATKWQTVSRSVLPSAMPGIMTGVILALSRAIGETAPLIMIGALTYVAFLPENLMDSFSVMPIQIFNWISRPSQAFHELAASGIILLLIMLFIMNITAVWIRNKYSKNL</sequence>
<accession>A0A268F1K0</accession>
<keyword evidence="3" id="KW-0813">Transport</keyword>
<feature type="transmembrane region" description="Helical" evidence="8">
    <location>
        <begin position="141"/>
        <end position="163"/>
    </location>
</feature>
<dbReference type="CDD" id="cd06261">
    <property type="entry name" value="TM_PBP2"/>
    <property type="match status" value="1"/>
</dbReference>
<dbReference type="Proteomes" id="UP000435177">
    <property type="component" value="Unassembled WGS sequence"/>
</dbReference>
<reference evidence="11 12" key="1">
    <citation type="submission" date="2017-07" db="EMBL/GenBank/DDBJ databases">
        <title>Isolation and whole genome analysis of endospore-forming bacteria from heroin.</title>
        <authorList>
            <person name="Kalinowski J."/>
            <person name="Ahrens B."/>
            <person name="Al-Dilaimi A."/>
            <person name="Winkler A."/>
            <person name="Wibberg D."/>
            <person name="Schleenbecker U."/>
            <person name="Ruckert C."/>
            <person name="Wolfel R."/>
            <person name="Grass G."/>
        </authorList>
    </citation>
    <scope>NUCLEOTIDE SEQUENCE [LARGE SCALE GENOMIC DNA]</scope>
    <source>
        <strain evidence="11 12">7537-G1</strain>
    </source>
</reference>
<evidence type="ECO:0000313" key="13">
    <source>
        <dbReference type="Proteomes" id="UP000435177"/>
    </source>
</evidence>
<reference evidence="10 13" key="2">
    <citation type="submission" date="2019-11" db="EMBL/GenBank/DDBJ databases">
        <title>Draft genome sequences of five Paenibacillus species of dairy origin.</title>
        <authorList>
            <person name="Olajide A.M."/>
            <person name="Chen S."/>
            <person name="Lapointe G."/>
        </authorList>
    </citation>
    <scope>NUCLEOTIDE SEQUENCE [LARGE SCALE GENOMIC DNA]</scope>
    <source>
        <strain evidence="10 13">3CS1</strain>
    </source>
</reference>
<dbReference type="NCBIfam" id="TIGR00974">
    <property type="entry name" value="3a0107s02c"/>
    <property type="match status" value="1"/>
</dbReference>
<dbReference type="Proteomes" id="UP000215596">
    <property type="component" value="Unassembled WGS sequence"/>
</dbReference>
<evidence type="ECO:0000256" key="4">
    <source>
        <dbReference type="ARBA" id="ARBA00022475"/>
    </source>
</evidence>
<evidence type="ECO:0000256" key="5">
    <source>
        <dbReference type="ARBA" id="ARBA00022692"/>
    </source>
</evidence>
<keyword evidence="6 8" id="KW-1133">Transmembrane helix</keyword>
<feature type="transmembrane region" description="Helical" evidence="8">
    <location>
        <begin position="213"/>
        <end position="231"/>
    </location>
</feature>
<dbReference type="PANTHER" id="PTHR43470">
    <property type="entry name" value="PHOSPHATE TRANSPORT SYSTEM PERMEASE PROTEIN PSTA-RELATED"/>
    <property type="match status" value="1"/>
</dbReference>
<evidence type="ECO:0000256" key="8">
    <source>
        <dbReference type="RuleBase" id="RU363043"/>
    </source>
</evidence>
<comment type="similarity">
    <text evidence="2 8">Belongs to the binding-protein-dependent transport system permease family. CysTW subfamily.</text>
</comment>
<evidence type="ECO:0000313" key="11">
    <source>
        <dbReference type="EMBL" id="PAD79213.1"/>
    </source>
</evidence>
<evidence type="ECO:0000256" key="7">
    <source>
        <dbReference type="ARBA" id="ARBA00023136"/>
    </source>
</evidence>